<dbReference type="PROSITE" id="PS51257">
    <property type="entry name" value="PROKAR_LIPOPROTEIN"/>
    <property type="match status" value="1"/>
</dbReference>
<reference evidence="2" key="1">
    <citation type="journal article" date="2011" name="Proc. Natl. Acad. Sci. U.S.A.">
        <title>Obligate biotrophy features unraveled by the genomic analysis of rust fungi.</title>
        <authorList>
            <person name="Duplessis S."/>
            <person name="Cuomo C.A."/>
            <person name="Lin Y.-C."/>
            <person name="Aerts A."/>
            <person name="Tisserant E."/>
            <person name="Veneault-Fourrey C."/>
            <person name="Joly D.L."/>
            <person name="Hacquard S."/>
            <person name="Amselem J."/>
            <person name="Cantarel B.L."/>
            <person name="Chiu R."/>
            <person name="Coutinho P.M."/>
            <person name="Feau N."/>
            <person name="Field M."/>
            <person name="Frey P."/>
            <person name="Gelhaye E."/>
            <person name="Goldberg J."/>
            <person name="Grabherr M.G."/>
            <person name="Kodira C.D."/>
            <person name="Kohler A."/>
            <person name="Kuees U."/>
            <person name="Lindquist E.A."/>
            <person name="Lucas S.M."/>
            <person name="Mago R."/>
            <person name="Mauceli E."/>
            <person name="Morin E."/>
            <person name="Murat C."/>
            <person name="Pangilinan J.L."/>
            <person name="Park R."/>
            <person name="Pearson M."/>
            <person name="Quesneville H."/>
            <person name="Rouhier N."/>
            <person name="Sakthikumar S."/>
            <person name="Salamov A.A."/>
            <person name="Schmutz J."/>
            <person name="Selles B."/>
            <person name="Shapiro H."/>
            <person name="Tanguay P."/>
            <person name="Tuskan G.A."/>
            <person name="Henrissat B."/>
            <person name="Van de Peer Y."/>
            <person name="Rouze P."/>
            <person name="Ellis J.G."/>
            <person name="Dodds P.N."/>
            <person name="Schein J.E."/>
            <person name="Zhong S."/>
            <person name="Hamelin R.C."/>
            <person name="Grigoriev I.V."/>
            <person name="Szabo L.J."/>
            <person name="Martin F."/>
        </authorList>
    </citation>
    <scope>NUCLEOTIDE SEQUENCE [LARGE SCALE GENOMIC DNA]</scope>
    <source>
        <strain evidence="2">98AG31 / pathotype 3-4-7</strain>
    </source>
</reference>
<protein>
    <submittedName>
        <fullName evidence="1">Secreted protein</fullName>
    </submittedName>
</protein>
<organism evidence="2">
    <name type="scientific">Melampsora larici-populina (strain 98AG31 / pathotype 3-4-7)</name>
    <name type="common">Poplar leaf rust fungus</name>
    <dbReference type="NCBI Taxonomy" id="747676"/>
    <lineage>
        <taxon>Eukaryota</taxon>
        <taxon>Fungi</taxon>
        <taxon>Dikarya</taxon>
        <taxon>Basidiomycota</taxon>
        <taxon>Pucciniomycotina</taxon>
        <taxon>Pucciniomycetes</taxon>
        <taxon>Pucciniales</taxon>
        <taxon>Melampsoraceae</taxon>
        <taxon>Melampsora</taxon>
    </lineage>
</organism>
<sequence length="178" mass="20630">MTRILGLSTTIFAIVFLACPFLTWALDWVDYNFVKGEDLGIVAPWRQDEIEASLIQFFTSFEHGKREDVLSQLHPNAKMFVLESDLVGQAQIGKFMNKHLDKGYTYQTVINKLTWHHSWATEAEVEIEGHMNCYWEEEQVRNIPLHLIVTLARNEGAIKIRKLLETDSRLVFEDSESD</sequence>
<accession>F4RP62</accession>
<dbReference type="GeneID" id="18926630"/>
<dbReference type="SUPFAM" id="SSF54427">
    <property type="entry name" value="NTF2-like"/>
    <property type="match status" value="1"/>
</dbReference>
<dbReference type="InParanoid" id="F4RP62"/>
<evidence type="ECO:0000313" key="1">
    <source>
        <dbReference type="EMBL" id="EGG05761.1"/>
    </source>
</evidence>
<dbReference type="InterPro" id="IPR032710">
    <property type="entry name" value="NTF2-like_dom_sf"/>
</dbReference>
<evidence type="ECO:0000313" key="2">
    <source>
        <dbReference type="Proteomes" id="UP000001072"/>
    </source>
</evidence>
<dbReference type="KEGG" id="mlr:MELLADRAFT_124123"/>
<gene>
    <name evidence="1" type="ORF">MELLADRAFT_124123</name>
</gene>
<keyword evidence="2" id="KW-1185">Reference proteome</keyword>
<dbReference type="Proteomes" id="UP000001072">
    <property type="component" value="Unassembled WGS sequence"/>
</dbReference>
<dbReference type="HOGENOM" id="CLU_129424_0_0_1"/>
<name>F4RP62_MELLP</name>
<dbReference type="EMBL" id="GL883111">
    <property type="protein sequence ID" value="EGG05761.1"/>
    <property type="molecule type" value="Genomic_DNA"/>
</dbReference>
<proteinExistence type="predicted"/>
<dbReference type="RefSeq" id="XP_007410817.1">
    <property type="nucleotide sequence ID" value="XM_007410755.1"/>
</dbReference>
<dbReference type="AlphaFoldDB" id="F4RP62"/>
<dbReference type="VEuPathDB" id="FungiDB:MELLADRAFT_124123"/>